<proteinExistence type="predicted"/>
<protein>
    <submittedName>
        <fullName evidence="3">Pilus assembly protein TadG-related protein</fullName>
    </submittedName>
</protein>
<accession>A0ABV6U590</accession>
<organism evidence="3 4">
    <name type="scientific">Sphaerimonospora cavernae</name>
    <dbReference type="NCBI Taxonomy" id="1740611"/>
    <lineage>
        <taxon>Bacteria</taxon>
        <taxon>Bacillati</taxon>
        <taxon>Actinomycetota</taxon>
        <taxon>Actinomycetes</taxon>
        <taxon>Streptosporangiales</taxon>
        <taxon>Streptosporangiaceae</taxon>
        <taxon>Sphaerimonospora</taxon>
    </lineage>
</organism>
<gene>
    <name evidence="3" type="ORF">ACFHYQ_08230</name>
</gene>
<evidence type="ECO:0000256" key="1">
    <source>
        <dbReference type="SAM" id="SignalP"/>
    </source>
</evidence>
<evidence type="ECO:0000313" key="3">
    <source>
        <dbReference type="EMBL" id="MFC0862281.1"/>
    </source>
</evidence>
<comment type="caution">
    <text evidence="3">The sequence shown here is derived from an EMBL/GenBank/DDBJ whole genome shotgun (WGS) entry which is preliminary data.</text>
</comment>
<sequence length="102" mass="10596">MFTAAVVGPLMLLLAAFAWDGTAKLRAGREAFNIAEEAARAGAGYVDRCTAYAMCSPCLPRLSRAGAVRPGAVVQRVVGAGSGAACRSKPAGARCWWCYGRS</sequence>
<evidence type="ECO:0000259" key="2">
    <source>
        <dbReference type="Pfam" id="PF13400"/>
    </source>
</evidence>
<feature type="domain" description="Putative Flp pilus-assembly TadG-like N-terminal" evidence="2">
    <location>
        <begin position="3"/>
        <end position="43"/>
    </location>
</feature>
<reference evidence="3 4" key="1">
    <citation type="submission" date="2024-09" db="EMBL/GenBank/DDBJ databases">
        <authorList>
            <person name="Sun Q."/>
            <person name="Mori K."/>
        </authorList>
    </citation>
    <scope>NUCLEOTIDE SEQUENCE [LARGE SCALE GENOMIC DNA]</scope>
    <source>
        <strain evidence="3 4">TBRC 1851</strain>
    </source>
</reference>
<dbReference type="InterPro" id="IPR028087">
    <property type="entry name" value="Tad_N"/>
</dbReference>
<feature type="chain" id="PRO_5045258383" evidence="1">
    <location>
        <begin position="19"/>
        <end position="102"/>
    </location>
</feature>
<dbReference type="Proteomes" id="UP001589870">
    <property type="component" value="Unassembled WGS sequence"/>
</dbReference>
<keyword evidence="1" id="KW-0732">Signal</keyword>
<name>A0ABV6U590_9ACTN</name>
<keyword evidence="4" id="KW-1185">Reference proteome</keyword>
<feature type="signal peptide" evidence="1">
    <location>
        <begin position="1"/>
        <end position="18"/>
    </location>
</feature>
<evidence type="ECO:0000313" key="4">
    <source>
        <dbReference type="Proteomes" id="UP001589870"/>
    </source>
</evidence>
<dbReference type="RefSeq" id="WP_394300495.1">
    <property type="nucleotide sequence ID" value="NZ_JBHMQT010000012.1"/>
</dbReference>
<dbReference type="Pfam" id="PF13400">
    <property type="entry name" value="Tad"/>
    <property type="match status" value="1"/>
</dbReference>
<dbReference type="EMBL" id="JBHMQT010000012">
    <property type="protein sequence ID" value="MFC0862281.1"/>
    <property type="molecule type" value="Genomic_DNA"/>
</dbReference>